<organism evidence="2 3">
    <name type="scientific">Variovorax paradoxus</name>
    <dbReference type="NCBI Taxonomy" id="34073"/>
    <lineage>
        <taxon>Bacteria</taxon>
        <taxon>Pseudomonadati</taxon>
        <taxon>Pseudomonadota</taxon>
        <taxon>Betaproteobacteria</taxon>
        <taxon>Burkholderiales</taxon>
        <taxon>Comamonadaceae</taxon>
        <taxon>Variovorax</taxon>
    </lineage>
</organism>
<proteinExistence type="predicted"/>
<dbReference type="SUPFAM" id="SSF54593">
    <property type="entry name" value="Glyoxalase/Bleomycin resistance protein/Dihydroxybiphenyl dioxygenase"/>
    <property type="match status" value="1"/>
</dbReference>
<accession>A0A0D0L064</accession>
<dbReference type="AlphaFoldDB" id="A0A0D0L064"/>
<evidence type="ECO:0000313" key="2">
    <source>
        <dbReference type="EMBL" id="KIQ31797.1"/>
    </source>
</evidence>
<evidence type="ECO:0000313" key="3">
    <source>
        <dbReference type="Proteomes" id="UP000032067"/>
    </source>
</evidence>
<dbReference type="InterPro" id="IPR029068">
    <property type="entry name" value="Glyas_Bleomycin-R_OHBP_Dase"/>
</dbReference>
<feature type="domain" description="Glyoxalase/fosfomycin resistance/dioxygenase" evidence="1">
    <location>
        <begin position="14"/>
        <end position="118"/>
    </location>
</feature>
<dbReference type="Pfam" id="PF00903">
    <property type="entry name" value="Glyoxalase"/>
    <property type="match status" value="1"/>
</dbReference>
<reference evidence="2 3" key="1">
    <citation type="submission" date="2014-12" db="EMBL/GenBank/DDBJ databases">
        <title>16Stimator: statistical estimation of ribosomal gene copy numbers from draft genome assemblies.</title>
        <authorList>
            <person name="Perisin M.A."/>
            <person name="Vetter M."/>
            <person name="Gilbert J.A."/>
            <person name="Bergelson J."/>
        </authorList>
    </citation>
    <scope>NUCLEOTIDE SEQUENCE [LARGE SCALE GENOMIC DNA]</scope>
    <source>
        <strain evidence="2 3">MEDvA23</strain>
    </source>
</reference>
<dbReference type="RefSeq" id="WP_042579544.1">
    <property type="nucleotide sequence ID" value="NZ_JXQQ01000030.1"/>
</dbReference>
<gene>
    <name evidence="2" type="ORF">RT97_14820</name>
</gene>
<sequence length="126" mass="14257">MSAALNVVEIKAFVPARDFALSCAFYRDLGFTMASNEDGIAYFLHGNSSFLLQQFYVQSHAENFMMHLLVDDAHAWWAHVQAERLAERYGVNATPPGERPWGMVDFTLTDPSGVLWRIAHNIPRRG</sequence>
<comment type="caution">
    <text evidence="2">The sequence shown here is derived from an EMBL/GenBank/DDBJ whole genome shotgun (WGS) entry which is preliminary data.</text>
</comment>
<name>A0A0D0L064_VARPD</name>
<dbReference type="Proteomes" id="UP000032067">
    <property type="component" value="Unassembled WGS sequence"/>
</dbReference>
<dbReference type="CDD" id="cd08356">
    <property type="entry name" value="VOC_CChe_VCA0619_like"/>
    <property type="match status" value="1"/>
</dbReference>
<dbReference type="Gene3D" id="3.10.180.10">
    <property type="entry name" value="2,3-Dihydroxybiphenyl 1,2-Dioxygenase, domain 1"/>
    <property type="match status" value="1"/>
</dbReference>
<evidence type="ECO:0000259" key="1">
    <source>
        <dbReference type="Pfam" id="PF00903"/>
    </source>
</evidence>
<dbReference type="EMBL" id="JXQQ01000030">
    <property type="protein sequence ID" value="KIQ31797.1"/>
    <property type="molecule type" value="Genomic_DNA"/>
</dbReference>
<dbReference type="InterPro" id="IPR004360">
    <property type="entry name" value="Glyas_Fos-R_dOase_dom"/>
</dbReference>
<dbReference type="OrthoDB" id="674527at2"/>
<protein>
    <submittedName>
        <fullName evidence="2">Glyoxalase</fullName>
    </submittedName>
</protein>